<keyword evidence="3" id="KW-1185">Reference proteome</keyword>
<dbReference type="Gene3D" id="2.30.42.10">
    <property type="match status" value="1"/>
</dbReference>
<feature type="region of interest" description="Disordered" evidence="1">
    <location>
        <begin position="60"/>
        <end position="80"/>
    </location>
</feature>
<evidence type="ECO:0000313" key="2">
    <source>
        <dbReference type="EMBL" id="ETO36445.1"/>
    </source>
</evidence>
<gene>
    <name evidence="2" type="ORF">RFI_00616</name>
</gene>
<evidence type="ECO:0008006" key="4">
    <source>
        <dbReference type="Google" id="ProtNLM"/>
    </source>
</evidence>
<proteinExistence type="predicted"/>
<reference evidence="2 3" key="1">
    <citation type="journal article" date="2013" name="Curr. Biol.">
        <title>The Genome of the Foraminiferan Reticulomyxa filosa.</title>
        <authorList>
            <person name="Glockner G."/>
            <person name="Hulsmann N."/>
            <person name="Schleicher M."/>
            <person name="Noegel A.A."/>
            <person name="Eichinger L."/>
            <person name="Gallinger C."/>
            <person name="Pawlowski J."/>
            <person name="Sierra R."/>
            <person name="Euteneuer U."/>
            <person name="Pillet L."/>
            <person name="Moustafa A."/>
            <person name="Platzer M."/>
            <person name="Groth M."/>
            <person name="Szafranski K."/>
            <person name="Schliwa M."/>
        </authorList>
    </citation>
    <scope>NUCLEOTIDE SEQUENCE [LARGE SCALE GENOMIC DNA]</scope>
</reference>
<dbReference type="EMBL" id="ASPP01000664">
    <property type="protein sequence ID" value="ETO36445.1"/>
    <property type="molecule type" value="Genomic_DNA"/>
</dbReference>
<comment type="caution">
    <text evidence="2">The sequence shown here is derived from an EMBL/GenBank/DDBJ whole genome shotgun (WGS) entry which is preliminary data.</text>
</comment>
<dbReference type="InterPro" id="IPR036034">
    <property type="entry name" value="PDZ_sf"/>
</dbReference>
<name>X6PD94_RETFI</name>
<evidence type="ECO:0000256" key="1">
    <source>
        <dbReference type="SAM" id="MobiDB-lite"/>
    </source>
</evidence>
<dbReference type="Proteomes" id="UP000023152">
    <property type="component" value="Unassembled WGS sequence"/>
</dbReference>
<dbReference type="AlphaFoldDB" id="X6PD94"/>
<sequence length="219" mass="24939">MATSTPSSALRRRRETRELAEAHFVNLLLRDSENSSNGMINFDNQSQKVEKPMSNVIKDTSEKKPQGTQNGSEKANAGGVVRSRRGTIVRHWNPLQQSTLSNENKTTKCEVTFKYRPFGFSISADENGLNAIITKVYTSECIKKGLCVGYCVAQVNGEFVLDKPHSAILEMLQTFPLPCRLTFIDVSQFEFIPFQFHSYNNNNNNIYMYMYIFVFCFCL</sequence>
<protein>
    <recommendedName>
        <fullName evidence="4">PDZ domain-containing protein</fullName>
    </recommendedName>
</protein>
<organism evidence="2 3">
    <name type="scientific">Reticulomyxa filosa</name>
    <dbReference type="NCBI Taxonomy" id="46433"/>
    <lineage>
        <taxon>Eukaryota</taxon>
        <taxon>Sar</taxon>
        <taxon>Rhizaria</taxon>
        <taxon>Retaria</taxon>
        <taxon>Foraminifera</taxon>
        <taxon>Monothalamids</taxon>
        <taxon>Reticulomyxidae</taxon>
        <taxon>Reticulomyxa</taxon>
    </lineage>
</organism>
<evidence type="ECO:0000313" key="3">
    <source>
        <dbReference type="Proteomes" id="UP000023152"/>
    </source>
</evidence>
<dbReference type="SUPFAM" id="SSF50156">
    <property type="entry name" value="PDZ domain-like"/>
    <property type="match status" value="1"/>
</dbReference>
<accession>X6PD94</accession>